<name>A0AAU8IX58_9ACTN</name>
<organism evidence="3">
    <name type="scientific">Streptomyces tabacisoli</name>
    <dbReference type="NCBI Taxonomy" id="3156398"/>
    <lineage>
        <taxon>Bacteria</taxon>
        <taxon>Bacillati</taxon>
        <taxon>Actinomycetota</taxon>
        <taxon>Actinomycetes</taxon>
        <taxon>Kitasatosporales</taxon>
        <taxon>Streptomycetaceae</taxon>
        <taxon>Streptomyces</taxon>
    </lineage>
</organism>
<proteinExistence type="predicted"/>
<dbReference type="AlphaFoldDB" id="A0AAU8IX58"/>
<keyword evidence="2" id="KW-1133">Transmembrane helix</keyword>
<evidence type="ECO:0000256" key="2">
    <source>
        <dbReference type="SAM" id="Phobius"/>
    </source>
</evidence>
<dbReference type="EMBL" id="CP159534">
    <property type="protein sequence ID" value="XCJ73206.1"/>
    <property type="molecule type" value="Genomic_DNA"/>
</dbReference>
<accession>A0AAU8IX58</accession>
<feature type="transmembrane region" description="Helical" evidence="2">
    <location>
        <begin position="64"/>
        <end position="88"/>
    </location>
</feature>
<feature type="compositionally biased region" description="Low complexity" evidence="1">
    <location>
        <begin position="39"/>
        <end position="51"/>
    </location>
</feature>
<keyword evidence="2" id="KW-0472">Membrane</keyword>
<dbReference type="KEGG" id="stac:ABII15_26030"/>
<protein>
    <submittedName>
        <fullName evidence="3">Uncharacterized protein</fullName>
    </submittedName>
</protein>
<feature type="compositionally biased region" description="Pro residues" evidence="1">
    <location>
        <begin position="23"/>
        <end position="38"/>
    </location>
</feature>
<dbReference type="RefSeq" id="WP_353944699.1">
    <property type="nucleotide sequence ID" value="NZ_CP159534.1"/>
</dbReference>
<feature type="region of interest" description="Disordered" evidence="1">
    <location>
        <begin position="1"/>
        <end position="56"/>
    </location>
</feature>
<sequence>MSTPPPPSQQPNPNPYGQQPGPYGQPQPPYGQQPPAYPGFPQQQYPGAPQWGAPPPPPKRRVGMIIGIVVGVVVVVALGLGALAYVGLKSDAGFPEAKYRLTLPKKVLDDKYELVQDLSSSKGQALEDEADGAWDARDTKAAIGQYALGGDQSKGMLVISGMYGRFKNTDEARKNMMKGAAESDHASVAVAPKDFHPSGTDVTITCEVLTQSDGATKITLPMCAWVDGNTGASIGKVTADTATKDPQDVDLDAAAETAAKIREEIRQPLG</sequence>
<keyword evidence="2" id="KW-0812">Transmembrane</keyword>
<evidence type="ECO:0000313" key="3">
    <source>
        <dbReference type="EMBL" id="XCJ73206.1"/>
    </source>
</evidence>
<gene>
    <name evidence="3" type="ORF">ABII15_26030</name>
</gene>
<evidence type="ECO:0000256" key="1">
    <source>
        <dbReference type="SAM" id="MobiDB-lite"/>
    </source>
</evidence>
<reference evidence="3" key="1">
    <citation type="submission" date="2024-06" db="EMBL/GenBank/DDBJ databases">
        <title>Streptomyces sp. strain HUAS MG91 genome sequences.</title>
        <authorList>
            <person name="Mo P."/>
        </authorList>
    </citation>
    <scope>NUCLEOTIDE SEQUENCE</scope>
    <source>
        <strain evidence="3">HUAS MG91</strain>
    </source>
</reference>
<feature type="compositionally biased region" description="Pro residues" evidence="1">
    <location>
        <begin position="1"/>
        <end position="14"/>
    </location>
</feature>